<evidence type="ECO:0000313" key="2">
    <source>
        <dbReference type="EMBL" id="CUA72968.1"/>
    </source>
</evidence>
<feature type="chain" id="PRO_5005502901" evidence="1">
    <location>
        <begin position="17"/>
        <end position="620"/>
    </location>
</feature>
<proteinExistence type="predicted"/>
<gene>
    <name evidence="2" type="ORF">RSOLAG22IIIB_10446</name>
</gene>
<dbReference type="EMBL" id="CYGV01001333">
    <property type="protein sequence ID" value="CUA72968.1"/>
    <property type="molecule type" value="Genomic_DNA"/>
</dbReference>
<dbReference type="AlphaFoldDB" id="A0A0K6G3N4"/>
<evidence type="ECO:0000256" key="1">
    <source>
        <dbReference type="SAM" id="SignalP"/>
    </source>
</evidence>
<protein>
    <submittedName>
        <fullName evidence="2">2-succinyl-5-enolpyruvyl-6-hydroxy-3-cyclohexene-1-carboxylate synthase</fullName>
    </submittedName>
</protein>
<name>A0A0K6G3N4_9AGAM</name>
<keyword evidence="1" id="KW-0732">Signal</keyword>
<reference evidence="2 3" key="1">
    <citation type="submission" date="2015-07" db="EMBL/GenBank/DDBJ databases">
        <authorList>
            <person name="Noorani M."/>
        </authorList>
    </citation>
    <scope>NUCLEOTIDE SEQUENCE [LARGE SCALE GENOMIC DNA]</scope>
    <source>
        <strain evidence="2">BBA 69670</strain>
    </source>
</reference>
<accession>A0A0K6G3N4</accession>
<keyword evidence="3" id="KW-1185">Reference proteome</keyword>
<feature type="signal peptide" evidence="1">
    <location>
        <begin position="1"/>
        <end position="16"/>
    </location>
</feature>
<organism evidence="2 3">
    <name type="scientific">Rhizoctonia solani</name>
    <dbReference type="NCBI Taxonomy" id="456999"/>
    <lineage>
        <taxon>Eukaryota</taxon>
        <taxon>Fungi</taxon>
        <taxon>Dikarya</taxon>
        <taxon>Basidiomycota</taxon>
        <taxon>Agaricomycotina</taxon>
        <taxon>Agaricomycetes</taxon>
        <taxon>Cantharellales</taxon>
        <taxon>Ceratobasidiaceae</taxon>
        <taxon>Rhizoctonia</taxon>
    </lineage>
</organism>
<dbReference type="Proteomes" id="UP000044841">
    <property type="component" value="Unassembled WGS sequence"/>
</dbReference>
<evidence type="ECO:0000313" key="3">
    <source>
        <dbReference type="Proteomes" id="UP000044841"/>
    </source>
</evidence>
<sequence length="620" mass="70856">MIALTALLAAAAVANGQVTQAATSTAANVSTHPIPSHPHPPTMTTPPTLDDLHRRLPGASTYRIANAAILALRKALKLQSFELDFTHWGPQNAIYKWYNSLQTPKLHTVHLRKERAAPFYHEFIVFRLKDNTYWRIDRRQRHDEPMPINCIQDVGVPAFDTIEEVTGMGSFLGLDPLLAAASDCMIELEFKAGIEVDVGLVLRICRAIKEHPNANVYTLQRYNCFFFAQTLLMCIACGASNWSGWKEPSAGPWKSPNAPLGETWTDIDNASVLAGFSWNPTDNFNHDWVELSKQSNVVVHASPLLMHADHCNYCLKSQERGRQRSLSAEINRMKQELIEYWDKTYRQLLDDAYHMNHLKFVESGVWGIIKANTAEEDCKAMFPEKLDRIRAEWDVYYQARLAELLDNVGEILSPTKACEAWYEDPDEWGLEWNCKGGGPVKPAKEKWERDVESFIKSEFISLKARLEAQASQLYYLMNAVHEAAMRARMESFEQAMIIKLRGLDEHEFLKPMEAGTDPSGKLLPDQITVVSKQTKKTFKTELTKVTKRAAKIRNRVRHLFKSSPQLESVGIMEMERRIELFLRRHGDNVQTYKAMLKCTSVEVQEDMKRRMDEIWACVVR</sequence>